<evidence type="ECO:0000256" key="3">
    <source>
        <dbReference type="ARBA" id="ARBA00012976"/>
    </source>
</evidence>
<dbReference type="Proteomes" id="UP001153321">
    <property type="component" value="Chromosome 4"/>
</dbReference>
<comment type="catalytic activity">
    <reaction evidence="14">
        <text>1D-myo-inositol hexakisphosphate + H2O = 1D-myo-inositol 1,2,4,5,6-pentakisphosphate + phosphate</text>
        <dbReference type="Rhea" id="RHEA:16989"/>
        <dbReference type="ChEBI" id="CHEBI:15377"/>
        <dbReference type="ChEBI" id="CHEBI:43474"/>
        <dbReference type="ChEBI" id="CHEBI:57798"/>
        <dbReference type="ChEBI" id="CHEBI:58130"/>
        <dbReference type="EC" id="3.1.3.62"/>
    </reaction>
    <physiologicalReaction direction="left-to-right" evidence="14">
        <dbReference type="Rhea" id="RHEA:16990"/>
    </physiologicalReaction>
</comment>
<dbReference type="GO" id="GO:0005886">
    <property type="term" value="C:plasma membrane"/>
    <property type="evidence" value="ECO:0007669"/>
    <property type="project" value="UniProtKB-SubCell"/>
</dbReference>
<reference evidence="18" key="1">
    <citation type="submission" date="2022-02" db="EMBL/GenBank/DDBJ databases">
        <authorList>
            <person name="King R."/>
        </authorList>
    </citation>
    <scope>NUCLEOTIDE SEQUENCE</scope>
</reference>
<evidence type="ECO:0000313" key="19">
    <source>
        <dbReference type="Proteomes" id="UP001153321"/>
    </source>
</evidence>
<evidence type="ECO:0000256" key="11">
    <source>
        <dbReference type="ARBA" id="ARBA00031642"/>
    </source>
</evidence>
<keyword evidence="10" id="KW-0325">Glycoprotein</keyword>
<dbReference type="Gene3D" id="3.40.50.1240">
    <property type="entry name" value="Phosphoglycerate mutase-like"/>
    <property type="match status" value="1"/>
</dbReference>
<dbReference type="InterPro" id="IPR016274">
    <property type="entry name" value="Histidine_acid_Pase_euk"/>
</dbReference>
<dbReference type="EC" id="3.1.3.62" evidence="4"/>
<name>A0A9P0IB63_SPOLI</name>
<keyword evidence="7 17" id="KW-0732">Signal</keyword>
<feature type="disulfide bond" evidence="16">
    <location>
        <begin position="254"/>
        <end position="269"/>
    </location>
</feature>
<dbReference type="PANTHER" id="PTHR20963:SF8">
    <property type="entry name" value="MULTIPLE INOSITOL POLYPHOSPHATE PHOSPHATASE 1"/>
    <property type="match status" value="1"/>
</dbReference>
<comment type="similarity">
    <text evidence="2">Belongs to the histidine acid phosphatase family. MINPP1 subfamily.</text>
</comment>
<proteinExistence type="inferred from homology"/>
<keyword evidence="8" id="KW-0378">Hydrolase</keyword>
<comment type="catalytic activity">
    <reaction evidence="15">
        <text>(2R)-2,3-bisphosphoglycerate + H2O = (2R)-2-phosphoglycerate + phosphate</text>
        <dbReference type="Rhea" id="RHEA:27381"/>
        <dbReference type="ChEBI" id="CHEBI:15377"/>
        <dbReference type="ChEBI" id="CHEBI:43474"/>
        <dbReference type="ChEBI" id="CHEBI:58248"/>
        <dbReference type="ChEBI" id="CHEBI:58289"/>
        <dbReference type="EC" id="3.1.3.80"/>
    </reaction>
    <physiologicalReaction direction="left-to-right" evidence="15">
        <dbReference type="Rhea" id="RHEA:27382"/>
    </physiologicalReaction>
</comment>
<evidence type="ECO:0000256" key="4">
    <source>
        <dbReference type="ARBA" id="ARBA00013040"/>
    </source>
</evidence>
<evidence type="ECO:0000256" key="12">
    <source>
        <dbReference type="ARBA" id="ARBA00043668"/>
    </source>
</evidence>
<comment type="subcellular location">
    <subcellularLocation>
        <location evidence="1">Cell membrane</location>
    </subcellularLocation>
</comment>
<feature type="disulfide bond" evidence="16">
    <location>
        <begin position="55"/>
        <end position="381"/>
    </location>
</feature>
<accession>A0A9P0IB63</accession>
<dbReference type="AlphaFoldDB" id="A0A9P0IB63"/>
<dbReference type="PANTHER" id="PTHR20963">
    <property type="entry name" value="MULTIPLE INOSITOL POLYPHOSPHATE PHOSPHATASE-RELATED"/>
    <property type="match status" value="1"/>
</dbReference>
<dbReference type="GO" id="GO:0034417">
    <property type="term" value="F:bisphosphoglycerate 3-phosphatase activity"/>
    <property type="evidence" value="ECO:0007669"/>
    <property type="project" value="UniProtKB-EC"/>
</dbReference>
<dbReference type="InterPro" id="IPR029033">
    <property type="entry name" value="His_PPase_superfam"/>
</dbReference>
<dbReference type="EC" id="3.1.3.80" evidence="3"/>
<evidence type="ECO:0000256" key="5">
    <source>
        <dbReference type="ARBA" id="ARBA00018097"/>
    </source>
</evidence>
<evidence type="ECO:0000256" key="13">
    <source>
        <dbReference type="ARBA" id="ARBA00043671"/>
    </source>
</evidence>
<keyword evidence="9" id="KW-0472">Membrane</keyword>
<evidence type="ECO:0000256" key="7">
    <source>
        <dbReference type="ARBA" id="ARBA00022729"/>
    </source>
</evidence>
<evidence type="ECO:0000256" key="14">
    <source>
        <dbReference type="ARBA" id="ARBA00043691"/>
    </source>
</evidence>
<dbReference type="InterPro" id="IPR000560">
    <property type="entry name" value="His_Pase_clade-2"/>
</dbReference>
<evidence type="ECO:0000256" key="17">
    <source>
        <dbReference type="SAM" id="SignalP"/>
    </source>
</evidence>
<comment type="catalytic activity">
    <reaction evidence="13">
        <text>1D-myo-inositol 1,2,4,5,6-pentakisphosphate + H2O = 1D-myo-inositol 1,2,5,6-tetrakisphosphate + phosphate</text>
        <dbReference type="Rhea" id="RHEA:77115"/>
        <dbReference type="ChEBI" id="CHEBI:15377"/>
        <dbReference type="ChEBI" id="CHEBI:43474"/>
        <dbReference type="ChEBI" id="CHEBI:57798"/>
        <dbReference type="ChEBI" id="CHEBI:195535"/>
        <dbReference type="EC" id="3.1.3.62"/>
    </reaction>
    <physiologicalReaction direction="left-to-right" evidence="13">
        <dbReference type="Rhea" id="RHEA:77116"/>
    </physiologicalReaction>
</comment>
<organism evidence="18 19">
    <name type="scientific">Spodoptera littoralis</name>
    <name type="common">Egyptian cotton leafworm</name>
    <dbReference type="NCBI Taxonomy" id="7109"/>
    <lineage>
        <taxon>Eukaryota</taxon>
        <taxon>Metazoa</taxon>
        <taxon>Ecdysozoa</taxon>
        <taxon>Arthropoda</taxon>
        <taxon>Hexapoda</taxon>
        <taxon>Insecta</taxon>
        <taxon>Pterygota</taxon>
        <taxon>Neoptera</taxon>
        <taxon>Endopterygota</taxon>
        <taxon>Lepidoptera</taxon>
        <taxon>Glossata</taxon>
        <taxon>Ditrysia</taxon>
        <taxon>Noctuoidea</taxon>
        <taxon>Noctuidae</taxon>
        <taxon>Amphipyrinae</taxon>
        <taxon>Spodoptera</taxon>
    </lineage>
</organism>
<protein>
    <recommendedName>
        <fullName evidence="5">Multiple inositol polyphosphate phosphatase 1</fullName>
        <ecNumber evidence="4">3.1.3.62</ecNumber>
        <ecNumber evidence="3">3.1.3.80</ecNumber>
    </recommendedName>
    <alternativeName>
        <fullName evidence="11">2,3-bisphosphoglycerate 3-phosphatase</fullName>
    </alternativeName>
</protein>
<feature type="signal peptide" evidence="17">
    <location>
        <begin position="1"/>
        <end position="18"/>
    </location>
</feature>
<evidence type="ECO:0000256" key="1">
    <source>
        <dbReference type="ARBA" id="ARBA00004236"/>
    </source>
</evidence>
<keyword evidence="16" id="KW-1015">Disulfide bond</keyword>
<sequence>MKLLTSLVTLCTIQSVISSYCFWNTGCPYKYFSNKTPYNSVRGDIRDSVIKLTGCEPVSIWAIVRHGQRNPGPDFGKYMKDALVVSDYLMSAYEKGKSSLCAQDIENLRNWPINKDLFDRPFQLTKEGFLESEGIGRRLKQAFPKLLGKLESNDYLFRSAAEAWMAESAKGFIQGISSKPLTMQPPRPDYDILAPYEKCAKYLKEVRNNPETFAASIKYQSSSEYLASKDRVQRRLGIDYPLQARNITALYDLCRYTSSGMTNTFSPWCALFTTEDLKVMEYVADLRHYYKSGYGTPMNELFGQITLTDLLKSFQEAKSGKGRKITGYVSHATMMDMIHTALKLFKDDAPLSSSKRKLDRKWRSSKLAIFSANVIAVLNKCNNGPDDYNVVFYLNEEPLQSICREGVCTWKEFEDKLTPFLNTNTDFCNVTSSS</sequence>
<gene>
    <name evidence="18" type="ORF">SPLIT_LOCUS9718</name>
</gene>
<dbReference type="GO" id="GO:0003993">
    <property type="term" value="F:acid phosphatase activity"/>
    <property type="evidence" value="ECO:0007669"/>
    <property type="project" value="TreeGrafter"/>
</dbReference>
<evidence type="ECO:0000256" key="15">
    <source>
        <dbReference type="ARBA" id="ARBA00043832"/>
    </source>
</evidence>
<evidence type="ECO:0000256" key="16">
    <source>
        <dbReference type="PIRSR" id="PIRSR000894-2"/>
    </source>
</evidence>
<evidence type="ECO:0000256" key="9">
    <source>
        <dbReference type="ARBA" id="ARBA00023136"/>
    </source>
</evidence>
<dbReference type="EMBL" id="LR824535">
    <property type="protein sequence ID" value="CAH1644364.1"/>
    <property type="molecule type" value="Genomic_DNA"/>
</dbReference>
<evidence type="ECO:0000256" key="6">
    <source>
        <dbReference type="ARBA" id="ARBA00022475"/>
    </source>
</evidence>
<evidence type="ECO:0000256" key="8">
    <source>
        <dbReference type="ARBA" id="ARBA00022801"/>
    </source>
</evidence>
<keyword evidence="6" id="KW-1003">Cell membrane</keyword>
<dbReference type="SUPFAM" id="SSF53254">
    <property type="entry name" value="Phosphoglycerate mutase-like"/>
    <property type="match status" value="1"/>
</dbReference>
<keyword evidence="19" id="KW-1185">Reference proteome</keyword>
<dbReference type="CDD" id="cd07061">
    <property type="entry name" value="HP_HAP_like"/>
    <property type="match status" value="1"/>
</dbReference>
<dbReference type="Pfam" id="PF00328">
    <property type="entry name" value="His_Phos_2"/>
    <property type="match status" value="1"/>
</dbReference>
<dbReference type="PIRSF" id="PIRSF000894">
    <property type="entry name" value="Acid_phosphatase"/>
    <property type="match status" value="1"/>
</dbReference>
<feature type="chain" id="PRO_5040325388" description="Multiple inositol polyphosphate phosphatase 1" evidence="17">
    <location>
        <begin position="19"/>
        <end position="434"/>
    </location>
</feature>
<comment type="catalytic activity">
    <reaction evidence="12">
        <text>1D-myo-inositol 1,2,5,6-tetrakisphosphate + H2O = 1D-myo-inositol 1,2,6-trisphosphate + phosphate</text>
        <dbReference type="Rhea" id="RHEA:77119"/>
        <dbReference type="ChEBI" id="CHEBI:15377"/>
        <dbReference type="ChEBI" id="CHEBI:43474"/>
        <dbReference type="ChEBI" id="CHEBI:195535"/>
        <dbReference type="ChEBI" id="CHEBI:195537"/>
        <dbReference type="EC" id="3.1.3.62"/>
    </reaction>
    <physiologicalReaction direction="left-to-right" evidence="12">
        <dbReference type="Rhea" id="RHEA:77120"/>
    </physiologicalReaction>
</comment>
<evidence type="ECO:0000256" key="10">
    <source>
        <dbReference type="ARBA" id="ARBA00023180"/>
    </source>
</evidence>
<feature type="disulfide bond" evidence="16">
    <location>
        <begin position="403"/>
        <end position="408"/>
    </location>
</feature>
<evidence type="ECO:0000313" key="18">
    <source>
        <dbReference type="EMBL" id="CAH1644364.1"/>
    </source>
</evidence>
<evidence type="ECO:0000256" key="2">
    <source>
        <dbReference type="ARBA" id="ARBA00008422"/>
    </source>
</evidence>
<dbReference type="GO" id="GO:0052745">
    <property type="term" value="F:inositol phosphate phosphatase activity"/>
    <property type="evidence" value="ECO:0007669"/>
    <property type="project" value="TreeGrafter"/>
</dbReference>